<dbReference type="CDD" id="cd17557">
    <property type="entry name" value="REC_Rcp-like"/>
    <property type="match status" value="1"/>
</dbReference>
<comment type="caution">
    <text evidence="1">Lacks conserved residue(s) required for the propagation of feature annotation.</text>
</comment>
<evidence type="ECO:0000313" key="5">
    <source>
        <dbReference type="Proteomes" id="UP000605086"/>
    </source>
</evidence>
<comment type="caution">
    <text evidence="4">The sequence shown here is derived from an EMBL/GenBank/DDBJ whole genome shotgun (WGS) entry which is preliminary data.</text>
</comment>
<dbReference type="InterPro" id="IPR052893">
    <property type="entry name" value="TCS_response_regulator"/>
</dbReference>
<evidence type="ECO:0000256" key="1">
    <source>
        <dbReference type="PROSITE-ProRule" id="PRU00169"/>
    </source>
</evidence>
<dbReference type="EMBL" id="WHOS01000007">
    <property type="protein sequence ID" value="NUA99178.1"/>
    <property type="molecule type" value="Genomic_DNA"/>
</dbReference>
<reference evidence="4 5" key="1">
    <citation type="submission" date="2019-10" db="EMBL/GenBank/DDBJ databases">
        <title>Genome sequence of Azospirillum melinis.</title>
        <authorList>
            <person name="Ambrosini A."/>
            <person name="Sant'Anna F.H."/>
            <person name="Cassan F.D."/>
            <person name="Souza E.M."/>
            <person name="Passaglia L.M.P."/>
        </authorList>
    </citation>
    <scope>NUCLEOTIDE SEQUENCE [LARGE SCALE GENOMIC DNA]</scope>
    <source>
        <strain evidence="4 5">TMCY0552</strain>
    </source>
</reference>
<dbReference type="Gene3D" id="3.40.50.2300">
    <property type="match status" value="1"/>
</dbReference>
<feature type="domain" description="Response regulatory" evidence="3">
    <location>
        <begin position="45"/>
        <end position="169"/>
    </location>
</feature>
<evidence type="ECO:0000256" key="2">
    <source>
        <dbReference type="SAM" id="MobiDB-lite"/>
    </source>
</evidence>
<dbReference type="SMART" id="SM00448">
    <property type="entry name" value="REC"/>
    <property type="match status" value="1"/>
</dbReference>
<dbReference type="SUPFAM" id="SSF52172">
    <property type="entry name" value="CheY-like"/>
    <property type="match status" value="1"/>
</dbReference>
<gene>
    <name evidence="4" type="ORF">GBZ48_07750</name>
</gene>
<evidence type="ECO:0000259" key="3">
    <source>
        <dbReference type="PROSITE" id="PS50110"/>
    </source>
</evidence>
<feature type="region of interest" description="Disordered" evidence="2">
    <location>
        <begin position="1"/>
        <end position="26"/>
    </location>
</feature>
<keyword evidence="5" id="KW-1185">Reference proteome</keyword>
<name>A0ABX2K7K1_9PROT</name>
<protein>
    <submittedName>
        <fullName evidence="4">Response regulator</fullName>
    </submittedName>
</protein>
<dbReference type="InterPro" id="IPR001789">
    <property type="entry name" value="Sig_transdc_resp-reg_receiver"/>
</dbReference>
<organism evidence="4 5">
    <name type="scientific">Azospirillum melinis</name>
    <dbReference type="NCBI Taxonomy" id="328839"/>
    <lineage>
        <taxon>Bacteria</taxon>
        <taxon>Pseudomonadati</taxon>
        <taxon>Pseudomonadota</taxon>
        <taxon>Alphaproteobacteria</taxon>
        <taxon>Rhodospirillales</taxon>
        <taxon>Azospirillaceae</taxon>
        <taxon>Azospirillum</taxon>
    </lineage>
</organism>
<sequence length="208" mass="22219">MASQRSSGRLPSIARTDTPHCRSPPTGQAFVRHLRTGNPMMNRKPILLVEGDAGNRDLFLEACREAGLGHVPVVARDGEEALRLLSPPLASAAPLHPAVVVFALPALGGMEGLRRIKAAAPDTRPIPVVVFSAARNREDVGLCYAAGANAYVVKPEAFSELVQAVRAIDRFWCGLNRLPYRQKLAFVPVRRSDVSGAGNRPAAAMSGP</sequence>
<dbReference type="PANTHER" id="PTHR44520">
    <property type="entry name" value="RESPONSE REGULATOR RCP1-RELATED"/>
    <property type="match status" value="1"/>
</dbReference>
<dbReference type="InterPro" id="IPR011006">
    <property type="entry name" value="CheY-like_superfamily"/>
</dbReference>
<accession>A0ABX2K7K1</accession>
<dbReference type="PROSITE" id="PS50110">
    <property type="entry name" value="RESPONSE_REGULATORY"/>
    <property type="match status" value="1"/>
</dbReference>
<dbReference type="Pfam" id="PF00072">
    <property type="entry name" value="Response_reg"/>
    <property type="match status" value="1"/>
</dbReference>
<dbReference type="Proteomes" id="UP000605086">
    <property type="component" value="Unassembled WGS sequence"/>
</dbReference>
<evidence type="ECO:0000313" key="4">
    <source>
        <dbReference type="EMBL" id="NUA99178.1"/>
    </source>
</evidence>
<proteinExistence type="predicted"/>